<gene>
    <name evidence="6" type="primary">pif1</name>
    <name evidence="6" type="ORF">AWC38_SpisGene10293</name>
</gene>
<dbReference type="InterPro" id="IPR035983">
    <property type="entry name" value="Hect_E3_ubiquitin_ligase"/>
</dbReference>
<organism evidence="6 7">
    <name type="scientific">Stylophora pistillata</name>
    <name type="common">Smooth cauliflower coral</name>
    <dbReference type="NCBI Taxonomy" id="50429"/>
    <lineage>
        <taxon>Eukaryota</taxon>
        <taxon>Metazoa</taxon>
        <taxon>Cnidaria</taxon>
        <taxon>Anthozoa</taxon>
        <taxon>Hexacorallia</taxon>
        <taxon>Scleractinia</taxon>
        <taxon>Astrocoeniina</taxon>
        <taxon>Pocilloporidae</taxon>
        <taxon>Stylophora</taxon>
    </lineage>
</organism>
<keyword evidence="3" id="KW-0234">DNA repair</keyword>
<evidence type="ECO:0000313" key="7">
    <source>
        <dbReference type="Proteomes" id="UP000225706"/>
    </source>
</evidence>
<keyword evidence="3 6" id="KW-0347">Helicase</keyword>
<dbReference type="InterPro" id="IPR000569">
    <property type="entry name" value="HECT_dom"/>
</dbReference>
<comment type="caution">
    <text evidence="2">Lacks conserved residue(s) required for the propagation of feature annotation.</text>
</comment>
<keyword evidence="1 2" id="KW-0833">Ubl conjugation pathway</keyword>
<accession>A0A2B4S7Q6</accession>
<dbReference type="SUPFAM" id="SSF52540">
    <property type="entry name" value="P-loop containing nucleoside triphosphate hydrolases"/>
    <property type="match status" value="2"/>
</dbReference>
<dbReference type="EC" id="5.6.2.3" evidence="3"/>
<dbReference type="GO" id="GO:0006281">
    <property type="term" value="P:DNA repair"/>
    <property type="evidence" value="ECO:0007669"/>
    <property type="project" value="UniProtKB-KW"/>
</dbReference>
<evidence type="ECO:0000256" key="3">
    <source>
        <dbReference type="RuleBase" id="RU363044"/>
    </source>
</evidence>
<evidence type="ECO:0000256" key="2">
    <source>
        <dbReference type="PROSITE-ProRule" id="PRU00104"/>
    </source>
</evidence>
<dbReference type="GO" id="GO:0043139">
    <property type="term" value="F:5'-3' DNA helicase activity"/>
    <property type="evidence" value="ECO:0007669"/>
    <property type="project" value="UniProtKB-EC"/>
</dbReference>
<dbReference type="PANTHER" id="PTHR47642:SF8">
    <property type="entry name" value="ATP-DEPENDENT DNA HELICASE"/>
    <property type="match status" value="1"/>
</dbReference>
<comment type="similarity">
    <text evidence="3">Belongs to the helicase family.</text>
</comment>
<dbReference type="InterPro" id="IPR027417">
    <property type="entry name" value="P-loop_NTPase"/>
</dbReference>
<dbReference type="EMBL" id="LSMT01000160">
    <property type="protein sequence ID" value="PFX25073.1"/>
    <property type="molecule type" value="Genomic_DNA"/>
</dbReference>
<evidence type="ECO:0000259" key="5">
    <source>
        <dbReference type="PROSITE" id="PS50237"/>
    </source>
</evidence>
<dbReference type="GO" id="GO:0000723">
    <property type="term" value="P:telomere maintenance"/>
    <property type="evidence" value="ECO:0007669"/>
    <property type="project" value="InterPro"/>
</dbReference>
<protein>
    <recommendedName>
        <fullName evidence="3">ATP-dependent DNA helicase</fullName>
        <ecNumber evidence="3">5.6.2.3</ecNumber>
    </recommendedName>
</protein>
<dbReference type="PANTHER" id="PTHR47642">
    <property type="entry name" value="ATP-DEPENDENT DNA HELICASE"/>
    <property type="match status" value="1"/>
</dbReference>
<keyword evidence="7" id="KW-1185">Reference proteome</keyword>
<evidence type="ECO:0000313" key="6">
    <source>
        <dbReference type="EMBL" id="PFX25073.1"/>
    </source>
</evidence>
<dbReference type="PROSITE" id="PS50237">
    <property type="entry name" value="HECT"/>
    <property type="match status" value="1"/>
</dbReference>
<dbReference type="OrthoDB" id="5977388at2759"/>
<keyword evidence="3" id="KW-0227">DNA damage</keyword>
<sequence length="906" mass="100714">MKLVCKKRKRDPGDYVECLVKTNFDDDTVDDPSGPDATEHECEPNEYLLKGDMKLVRQKKPKIIRSVRLFLSGGAGVGKSTVTNALYEALIRYLNSVTGENPDDVKVVKSAPTGSGMFNFFNLRLQQIKGNKEPFGGISLITVGDLFQLKPVFDKWIFENSQTGYDALASNICAEYVTFLELTEIMRKKDDKEFAELVNRFRVGKHSRNDIALLKQRFLNIRPEEDNDPFNITHLFTTNAPAHAHNNALYTFSKNEKGEVTAVDMIVGDISDGLRKQIKFQMIQQRQWVLYSVVSVATSAKYDLTTNIDVTDGLTNDKTETQILSNGLKHSVTPKRMATEAIVSSVEAALSQQRELSEPTMDNIRSRIASTIQSTSLNDSNLTRDEQRALKRLRNDENIVILPADKGRVTVVMDKTDYHDKMDALVNDKRTYEELKRDPTPALQRKLNSKLLTLKKTNAFDTQRFEEDKFPKLKAGGGFEVLRASGGGGGQRSLIPVLPTRKGYIVPHLKKNLSSAVGFFRPLQADLDESPTTESDGLFFVNCLHCSKVIPSNEFKAHQRSCCPNSSLTSTGTDEVLVNSEDNDAESLASHFSPQDISLLGPSRRPPQRENVEQLKEVFPEKSSDDLMQALRFNGNVCTAALSLSSTVTEAHNDDVSSDDDSLLQPTFSPSGSKIDSLQSLLKELGKNMSQEKVKVTIEDEDILNDALTYYKSPAFDAKKKLSQFKGQPAVDTGGVTREFFTKLFQVICEMFFQGGKYKFPVYSADIVASGLMRPSVYCYIATGNIDAARAKMIYGDCSEPFKHFIDKVAQAEDVASLDKAECSNMLSECGLAVALTNDDKMRVIQGFIIHDVIGHPKIILDQLAEGLNSLGFRTAMKEYPALLEALFVQSIEKLNADSVISTSVP</sequence>
<keyword evidence="3" id="KW-0067">ATP-binding</keyword>
<feature type="domain" description="HECT" evidence="5">
    <location>
        <begin position="713"/>
        <end position="746"/>
    </location>
</feature>
<dbReference type="AlphaFoldDB" id="A0A2B4S7Q6"/>
<keyword evidence="3" id="KW-0547">Nucleotide-binding</keyword>
<dbReference type="GO" id="GO:0005524">
    <property type="term" value="F:ATP binding"/>
    <property type="evidence" value="ECO:0007669"/>
    <property type="project" value="UniProtKB-KW"/>
</dbReference>
<dbReference type="GO" id="GO:0004842">
    <property type="term" value="F:ubiquitin-protein transferase activity"/>
    <property type="evidence" value="ECO:0007669"/>
    <property type="project" value="InterPro"/>
</dbReference>
<dbReference type="InterPro" id="IPR010285">
    <property type="entry name" value="DNA_helicase_pif1-like_DEAD"/>
</dbReference>
<dbReference type="SUPFAM" id="SSF56204">
    <property type="entry name" value="Hect, E3 ligase catalytic domain"/>
    <property type="match status" value="1"/>
</dbReference>
<proteinExistence type="inferred from homology"/>
<comment type="caution">
    <text evidence="6">The sequence shown here is derived from an EMBL/GenBank/DDBJ whole genome shotgun (WGS) entry which is preliminary data.</text>
</comment>
<dbReference type="GO" id="GO:0016787">
    <property type="term" value="F:hydrolase activity"/>
    <property type="evidence" value="ECO:0007669"/>
    <property type="project" value="UniProtKB-KW"/>
</dbReference>
<dbReference type="STRING" id="50429.A0A2B4S7Q6"/>
<reference evidence="7" key="1">
    <citation type="journal article" date="2017" name="bioRxiv">
        <title>Comparative analysis of the genomes of Stylophora pistillata and Acropora digitifera provides evidence for extensive differences between species of corals.</title>
        <authorList>
            <person name="Voolstra C.R."/>
            <person name="Li Y."/>
            <person name="Liew Y.J."/>
            <person name="Baumgarten S."/>
            <person name="Zoccola D."/>
            <person name="Flot J.-F."/>
            <person name="Tambutte S."/>
            <person name="Allemand D."/>
            <person name="Aranda M."/>
        </authorList>
    </citation>
    <scope>NUCLEOTIDE SEQUENCE [LARGE SCALE GENOMIC DNA]</scope>
</reference>
<dbReference type="InterPro" id="IPR051055">
    <property type="entry name" value="PIF1_helicase"/>
</dbReference>
<dbReference type="Gene3D" id="3.90.1750.10">
    <property type="entry name" value="Hect, E3 ligase catalytic domains"/>
    <property type="match status" value="1"/>
</dbReference>
<keyword evidence="3" id="KW-0378">Hydrolase</keyword>
<comment type="catalytic activity">
    <reaction evidence="3">
        <text>ATP + H2O = ADP + phosphate + H(+)</text>
        <dbReference type="Rhea" id="RHEA:13065"/>
        <dbReference type="ChEBI" id="CHEBI:15377"/>
        <dbReference type="ChEBI" id="CHEBI:15378"/>
        <dbReference type="ChEBI" id="CHEBI:30616"/>
        <dbReference type="ChEBI" id="CHEBI:43474"/>
        <dbReference type="ChEBI" id="CHEBI:456216"/>
        <dbReference type="EC" id="5.6.2.3"/>
    </reaction>
</comment>
<evidence type="ECO:0000256" key="4">
    <source>
        <dbReference type="SAM" id="MobiDB-lite"/>
    </source>
</evidence>
<dbReference type="Proteomes" id="UP000225706">
    <property type="component" value="Unassembled WGS sequence"/>
</dbReference>
<evidence type="ECO:0000256" key="1">
    <source>
        <dbReference type="ARBA" id="ARBA00022786"/>
    </source>
</evidence>
<comment type="cofactor">
    <cofactor evidence="3">
        <name>Mg(2+)</name>
        <dbReference type="ChEBI" id="CHEBI:18420"/>
    </cofactor>
</comment>
<name>A0A2B4S7Q6_STYPI</name>
<keyword evidence="3" id="KW-0233">DNA recombination</keyword>
<dbReference type="Pfam" id="PF05970">
    <property type="entry name" value="PIF1"/>
    <property type="match status" value="1"/>
</dbReference>
<feature type="region of interest" description="Disordered" evidence="4">
    <location>
        <begin position="588"/>
        <end position="608"/>
    </location>
</feature>
<dbReference type="GO" id="GO:0006310">
    <property type="term" value="P:DNA recombination"/>
    <property type="evidence" value="ECO:0007669"/>
    <property type="project" value="UniProtKB-KW"/>
</dbReference>